<name>A0A917LWG4_9BACL</name>
<dbReference type="RefSeq" id="WP_188888218.1">
    <property type="nucleotide sequence ID" value="NZ_BMHY01000002.1"/>
</dbReference>
<dbReference type="AlphaFoldDB" id="A0A917LWG4"/>
<evidence type="ECO:0000256" key="8">
    <source>
        <dbReference type="SAM" id="MobiDB-lite"/>
    </source>
</evidence>
<evidence type="ECO:0000259" key="9">
    <source>
        <dbReference type="PROSITE" id="PS50928"/>
    </source>
</evidence>
<evidence type="ECO:0000256" key="6">
    <source>
        <dbReference type="ARBA" id="ARBA00023136"/>
    </source>
</evidence>
<feature type="transmembrane region" description="Helical" evidence="7">
    <location>
        <begin position="299"/>
        <end position="321"/>
    </location>
</feature>
<dbReference type="PROSITE" id="PS50928">
    <property type="entry name" value="ABC_TM1"/>
    <property type="match status" value="1"/>
</dbReference>
<comment type="subcellular location">
    <subcellularLocation>
        <location evidence="1 7">Cell membrane</location>
        <topology evidence="1 7">Multi-pass membrane protein</topology>
    </subcellularLocation>
</comment>
<dbReference type="InterPro" id="IPR051393">
    <property type="entry name" value="ABC_transporter_permease"/>
</dbReference>
<feature type="transmembrane region" description="Helical" evidence="7">
    <location>
        <begin position="110"/>
        <end position="131"/>
    </location>
</feature>
<protein>
    <submittedName>
        <fullName evidence="10">ABC transporter permease</fullName>
    </submittedName>
</protein>
<evidence type="ECO:0000256" key="3">
    <source>
        <dbReference type="ARBA" id="ARBA00022475"/>
    </source>
</evidence>
<evidence type="ECO:0000313" key="10">
    <source>
        <dbReference type="EMBL" id="GGG61681.1"/>
    </source>
</evidence>
<evidence type="ECO:0000256" key="5">
    <source>
        <dbReference type="ARBA" id="ARBA00022989"/>
    </source>
</evidence>
<evidence type="ECO:0000256" key="2">
    <source>
        <dbReference type="ARBA" id="ARBA00022448"/>
    </source>
</evidence>
<feature type="domain" description="ABC transmembrane type-1" evidence="9">
    <location>
        <begin position="106"/>
        <end position="317"/>
    </location>
</feature>
<dbReference type="GO" id="GO:0055085">
    <property type="term" value="P:transmembrane transport"/>
    <property type="evidence" value="ECO:0007669"/>
    <property type="project" value="InterPro"/>
</dbReference>
<accession>A0A917LWG4</accession>
<dbReference type="Gene3D" id="1.10.3720.10">
    <property type="entry name" value="MetI-like"/>
    <property type="match status" value="1"/>
</dbReference>
<feature type="transmembrane region" description="Helical" evidence="7">
    <location>
        <begin position="244"/>
        <end position="264"/>
    </location>
</feature>
<dbReference type="EMBL" id="BMHY01000002">
    <property type="protein sequence ID" value="GGG61681.1"/>
    <property type="molecule type" value="Genomic_DNA"/>
</dbReference>
<sequence length="327" mass="36523">MERVIDSTPVESGGRTEPTPKGSRQRQRRLPLIGGVRLGLRGKRYLFIYGCLLLPLLFFAAVRLLPILYSFNVSFREWAILSPDKPFVGFANFASLFQDEVFLGSLRNTAVYVIVGVPGQIVAGLAVALLLQRITVLRTFFRTVYFIPYITSVVAVSWVFRWILMKNGVANGILLELGLDPQPFLYSPSQSIFWIIAAMIWQSIGFQMLVFLAGLENIPRLYYDAASIDGAGSWSRFRHVTIPLLNPVILFSVVIASIGFLQSFTQVLNMTGGGPLNSTNSIVLYIYNTAFKSFEMGRASAATVILFVIILAFTVLQLKVLDRKVEY</sequence>
<comment type="similarity">
    <text evidence="7">Belongs to the binding-protein-dependent transport system permease family.</text>
</comment>
<keyword evidence="11" id="KW-1185">Reference proteome</keyword>
<feature type="region of interest" description="Disordered" evidence="8">
    <location>
        <begin position="1"/>
        <end position="27"/>
    </location>
</feature>
<gene>
    <name evidence="10" type="ORF">GCM10010918_14030</name>
</gene>
<reference evidence="10 11" key="1">
    <citation type="journal article" date="2014" name="Int. J. Syst. Evol. Microbiol.">
        <title>Complete genome sequence of Corynebacterium casei LMG S-19264T (=DSM 44701T), isolated from a smear-ripened cheese.</title>
        <authorList>
            <consortium name="US DOE Joint Genome Institute (JGI-PGF)"/>
            <person name="Walter F."/>
            <person name="Albersmeier A."/>
            <person name="Kalinowski J."/>
            <person name="Ruckert C."/>
        </authorList>
    </citation>
    <scope>NUCLEOTIDE SEQUENCE [LARGE SCALE GENOMIC DNA]</scope>
    <source>
        <strain evidence="10 11">CGMCC 1.15286</strain>
    </source>
</reference>
<organism evidence="10 11">
    <name type="scientific">Paenibacillus radicis</name>
    <name type="common">ex Gao et al. 2016</name>
    <dbReference type="NCBI Taxonomy" id="1737354"/>
    <lineage>
        <taxon>Bacteria</taxon>
        <taxon>Bacillati</taxon>
        <taxon>Bacillota</taxon>
        <taxon>Bacilli</taxon>
        <taxon>Bacillales</taxon>
        <taxon>Paenibacillaceae</taxon>
        <taxon>Paenibacillus</taxon>
    </lineage>
</organism>
<keyword evidence="6 7" id="KW-0472">Membrane</keyword>
<comment type="caution">
    <text evidence="10">The sequence shown here is derived from an EMBL/GenBank/DDBJ whole genome shotgun (WGS) entry which is preliminary data.</text>
</comment>
<dbReference type="PANTHER" id="PTHR30193">
    <property type="entry name" value="ABC TRANSPORTER PERMEASE PROTEIN"/>
    <property type="match status" value="1"/>
</dbReference>
<keyword evidence="3" id="KW-1003">Cell membrane</keyword>
<dbReference type="GO" id="GO:0005886">
    <property type="term" value="C:plasma membrane"/>
    <property type="evidence" value="ECO:0007669"/>
    <property type="project" value="UniProtKB-SubCell"/>
</dbReference>
<dbReference type="PANTHER" id="PTHR30193:SF37">
    <property type="entry name" value="INNER MEMBRANE ABC TRANSPORTER PERMEASE PROTEIN YCJO"/>
    <property type="match status" value="1"/>
</dbReference>
<feature type="transmembrane region" description="Helical" evidence="7">
    <location>
        <begin position="192"/>
        <end position="215"/>
    </location>
</feature>
<dbReference type="InterPro" id="IPR035906">
    <property type="entry name" value="MetI-like_sf"/>
</dbReference>
<evidence type="ECO:0000256" key="1">
    <source>
        <dbReference type="ARBA" id="ARBA00004651"/>
    </source>
</evidence>
<dbReference type="Proteomes" id="UP000600247">
    <property type="component" value="Unassembled WGS sequence"/>
</dbReference>
<keyword evidence="2 7" id="KW-0813">Transport</keyword>
<proteinExistence type="inferred from homology"/>
<feature type="transmembrane region" description="Helical" evidence="7">
    <location>
        <begin position="46"/>
        <end position="69"/>
    </location>
</feature>
<dbReference type="CDD" id="cd06261">
    <property type="entry name" value="TM_PBP2"/>
    <property type="match status" value="1"/>
</dbReference>
<dbReference type="Pfam" id="PF00528">
    <property type="entry name" value="BPD_transp_1"/>
    <property type="match status" value="1"/>
</dbReference>
<dbReference type="SUPFAM" id="SSF161098">
    <property type="entry name" value="MetI-like"/>
    <property type="match status" value="1"/>
</dbReference>
<evidence type="ECO:0000313" key="11">
    <source>
        <dbReference type="Proteomes" id="UP000600247"/>
    </source>
</evidence>
<evidence type="ECO:0000256" key="7">
    <source>
        <dbReference type="RuleBase" id="RU363032"/>
    </source>
</evidence>
<keyword evidence="5 7" id="KW-1133">Transmembrane helix</keyword>
<evidence type="ECO:0000256" key="4">
    <source>
        <dbReference type="ARBA" id="ARBA00022692"/>
    </source>
</evidence>
<dbReference type="InterPro" id="IPR000515">
    <property type="entry name" value="MetI-like"/>
</dbReference>
<keyword evidence="4 7" id="KW-0812">Transmembrane</keyword>
<feature type="transmembrane region" description="Helical" evidence="7">
    <location>
        <begin position="143"/>
        <end position="164"/>
    </location>
</feature>